<feature type="chain" id="PRO_5044849629" evidence="1">
    <location>
        <begin position="16"/>
        <end position="936"/>
    </location>
</feature>
<evidence type="ECO:0000313" key="3">
    <source>
        <dbReference type="Proteomes" id="UP001620626"/>
    </source>
</evidence>
<evidence type="ECO:0000256" key="1">
    <source>
        <dbReference type="SAM" id="SignalP"/>
    </source>
</evidence>
<keyword evidence="1" id="KW-0732">Signal</keyword>
<dbReference type="AlphaFoldDB" id="A0ABD2HPS4"/>
<accession>A0ABD2HPS4</accession>
<comment type="caution">
    <text evidence="2">The sequence shown here is derived from an EMBL/GenBank/DDBJ whole genome shotgun (WGS) entry which is preliminary data.</text>
</comment>
<reference evidence="2 3" key="1">
    <citation type="submission" date="2024-10" db="EMBL/GenBank/DDBJ databases">
        <authorList>
            <person name="Kim D."/>
        </authorList>
    </citation>
    <scope>NUCLEOTIDE SEQUENCE [LARGE SCALE GENOMIC DNA]</scope>
    <source>
        <strain evidence="2">BH-2024</strain>
    </source>
</reference>
<dbReference type="Gene3D" id="2.60.120.200">
    <property type="match status" value="1"/>
</dbReference>
<protein>
    <submittedName>
        <fullName evidence="2">Uncharacterized protein</fullName>
    </submittedName>
</protein>
<evidence type="ECO:0000313" key="2">
    <source>
        <dbReference type="EMBL" id="KAL3069157.1"/>
    </source>
</evidence>
<name>A0ABD2HPS4_9BILA</name>
<gene>
    <name evidence="2" type="ORF">niasHT_034387</name>
</gene>
<sequence length="936" mass="106991">MSFFGLLVLLSGGKAQMQTKPVRLIDGNNSLFSIPIAFMDQCLPHEELKTFGIEFRLSKKGGQCDGEGMLICYPSTLSNRSMDILHSVDEFSVNSELYTVDNKNSFAKQCTDILFGKADEKRKHWNGFRVSTEQKNGQRLIKLVTSHPGSEDEQSYELHDAIRQFVIHFGNAQELFTFVTINFGERIELDPSDKEKHDAYKKLAKRGAPLKDFSGFWMMGLDILPWTEQDLKLNVVRSCNCTMEAWFVRPSDSELEEPDEPTLGSALAKECQHTTKKNIYIAGNLSAGHLIFVQLIPGEKMPFVNFILRGNANKSNGKEKKEDLMMRFGISTAGATIFLRENEIRLNRRLNKTAPSQLLEFIIAFNNCSYGIKLNGKFLLSSNISDGEEEFFPQKWWEQLRFDQMTSFEIEGNFLLFSPPQVMPFETIEINYESPFIRLPFFMSIPSLKVNTTVNFKIRVPDIAKHYFVLFFYHNRPEHHTTIGATVMQMEFHMGKIKFTSEAVGTIGIPTPSHSLKNPVKEFMDIEVTATDEKDFVIWINGKEETKWSNSVMPIWATNFVRVEGGISLLNRPTIKSQNDSAIDDVLVNYVSLKKVLNYGDELLFEIITTQKTKSFTVKLMHESQQIHQAIGDIILEMTFDFSSPNTACKYQLSMDQSKEKITSLPEQPHKLNKYGQRFNLSIKCMAKHFAVRIGVVGLEMNCPYPIPKKFSKSEQFRYPPWAVDRIGIDDSGDMKIIEKRIDSSPKKMPGVNHIQHFARVIDAKNGALLRSGERIKIKIPIDKTDGSLEEFKFDINLMYEGLRSHPIIGKTVMKMEVNNTERLHFSSFASKKFTLESFQNCNIVEKRNITNTKQFNIDICVEEGNGLFTVTFDTGGKATKCQYRSPDMPTWAVQYITIEFKNDRPRALSLQPEITCEPPDRCIGVNELMKNEIHD</sequence>
<dbReference type="EMBL" id="JBICBT010001397">
    <property type="protein sequence ID" value="KAL3069157.1"/>
    <property type="molecule type" value="Genomic_DNA"/>
</dbReference>
<feature type="signal peptide" evidence="1">
    <location>
        <begin position="1"/>
        <end position="15"/>
    </location>
</feature>
<keyword evidence="3" id="KW-1185">Reference proteome</keyword>
<proteinExistence type="predicted"/>
<dbReference type="Proteomes" id="UP001620626">
    <property type="component" value="Unassembled WGS sequence"/>
</dbReference>
<organism evidence="2 3">
    <name type="scientific">Heterodera trifolii</name>
    <dbReference type="NCBI Taxonomy" id="157864"/>
    <lineage>
        <taxon>Eukaryota</taxon>
        <taxon>Metazoa</taxon>
        <taxon>Ecdysozoa</taxon>
        <taxon>Nematoda</taxon>
        <taxon>Chromadorea</taxon>
        <taxon>Rhabditida</taxon>
        <taxon>Tylenchina</taxon>
        <taxon>Tylenchomorpha</taxon>
        <taxon>Tylenchoidea</taxon>
        <taxon>Heteroderidae</taxon>
        <taxon>Heteroderinae</taxon>
        <taxon>Heterodera</taxon>
    </lineage>
</organism>